<evidence type="ECO:0000256" key="2">
    <source>
        <dbReference type="ARBA" id="ARBA00023015"/>
    </source>
</evidence>
<feature type="compositionally biased region" description="Basic and acidic residues" evidence="5">
    <location>
        <begin position="296"/>
        <end position="307"/>
    </location>
</feature>
<name>A0A561SN00_9PSEU</name>
<dbReference type="FunFam" id="1.10.10.10:FF:000001">
    <property type="entry name" value="LysR family transcriptional regulator"/>
    <property type="match status" value="1"/>
</dbReference>
<evidence type="ECO:0000256" key="5">
    <source>
        <dbReference type="SAM" id="MobiDB-lite"/>
    </source>
</evidence>
<dbReference type="Proteomes" id="UP000321261">
    <property type="component" value="Unassembled WGS sequence"/>
</dbReference>
<keyword evidence="4" id="KW-0804">Transcription</keyword>
<dbReference type="PANTHER" id="PTHR30346:SF29">
    <property type="entry name" value="LYSR SUBSTRATE-BINDING"/>
    <property type="match status" value="1"/>
</dbReference>
<dbReference type="PANTHER" id="PTHR30346">
    <property type="entry name" value="TRANSCRIPTIONAL DUAL REGULATOR HCAR-RELATED"/>
    <property type="match status" value="1"/>
</dbReference>
<protein>
    <submittedName>
        <fullName evidence="7">DNA-binding transcriptional LysR family regulator</fullName>
    </submittedName>
</protein>
<dbReference type="InterPro" id="IPR036388">
    <property type="entry name" value="WH-like_DNA-bd_sf"/>
</dbReference>
<keyword evidence="2" id="KW-0805">Transcription regulation</keyword>
<evidence type="ECO:0000259" key="6">
    <source>
        <dbReference type="PROSITE" id="PS50931"/>
    </source>
</evidence>
<dbReference type="GO" id="GO:0003677">
    <property type="term" value="F:DNA binding"/>
    <property type="evidence" value="ECO:0007669"/>
    <property type="project" value="UniProtKB-KW"/>
</dbReference>
<dbReference type="CDD" id="cd00090">
    <property type="entry name" value="HTH_ARSR"/>
    <property type="match status" value="1"/>
</dbReference>
<evidence type="ECO:0000313" key="7">
    <source>
        <dbReference type="EMBL" id="TWF76239.1"/>
    </source>
</evidence>
<reference evidence="7 8" key="1">
    <citation type="submission" date="2019-06" db="EMBL/GenBank/DDBJ databases">
        <title>Sequencing the genomes of 1000 actinobacteria strains.</title>
        <authorList>
            <person name="Klenk H.-P."/>
        </authorList>
    </citation>
    <scope>NUCLEOTIDE SEQUENCE [LARGE SCALE GENOMIC DNA]</scope>
    <source>
        <strain evidence="7 8">DSM 45671</strain>
    </source>
</reference>
<dbReference type="Gene3D" id="1.10.10.10">
    <property type="entry name" value="Winged helix-like DNA-binding domain superfamily/Winged helix DNA-binding domain"/>
    <property type="match status" value="1"/>
</dbReference>
<comment type="similarity">
    <text evidence="1">Belongs to the LysR transcriptional regulatory family.</text>
</comment>
<organism evidence="7 8">
    <name type="scientific">Pseudonocardia hierapolitana</name>
    <dbReference type="NCBI Taxonomy" id="1128676"/>
    <lineage>
        <taxon>Bacteria</taxon>
        <taxon>Bacillati</taxon>
        <taxon>Actinomycetota</taxon>
        <taxon>Actinomycetes</taxon>
        <taxon>Pseudonocardiales</taxon>
        <taxon>Pseudonocardiaceae</taxon>
        <taxon>Pseudonocardia</taxon>
    </lineage>
</organism>
<dbReference type="EMBL" id="VIWU01000001">
    <property type="protein sequence ID" value="TWF76239.1"/>
    <property type="molecule type" value="Genomic_DNA"/>
</dbReference>
<dbReference type="Pfam" id="PF00126">
    <property type="entry name" value="HTH_1"/>
    <property type="match status" value="1"/>
</dbReference>
<dbReference type="Gene3D" id="3.40.190.10">
    <property type="entry name" value="Periplasmic binding protein-like II"/>
    <property type="match status" value="2"/>
</dbReference>
<keyword evidence="3 7" id="KW-0238">DNA-binding</keyword>
<dbReference type="InterPro" id="IPR011991">
    <property type="entry name" value="ArsR-like_HTH"/>
</dbReference>
<evidence type="ECO:0000313" key="8">
    <source>
        <dbReference type="Proteomes" id="UP000321261"/>
    </source>
</evidence>
<accession>A0A561SN00</accession>
<dbReference type="PROSITE" id="PS50931">
    <property type="entry name" value="HTH_LYSR"/>
    <property type="match status" value="1"/>
</dbReference>
<dbReference type="SUPFAM" id="SSF53850">
    <property type="entry name" value="Periplasmic binding protein-like II"/>
    <property type="match status" value="1"/>
</dbReference>
<dbReference type="InterPro" id="IPR005119">
    <property type="entry name" value="LysR_subst-bd"/>
</dbReference>
<comment type="caution">
    <text evidence="7">The sequence shown here is derived from an EMBL/GenBank/DDBJ whole genome shotgun (WGS) entry which is preliminary data.</text>
</comment>
<dbReference type="Pfam" id="PF03466">
    <property type="entry name" value="LysR_substrate"/>
    <property type="match status" value="1"/>
</dbReference>
<keyword evidence="8" id="KW-1185">Reference proteome</keyword>
<sequence>MNLTHLRVLEAVARHGSVTEAAKELHYSQPSVSHHLGRLEAATGARLVQRVGRGIRLTPEGELLALRASEIVGRVDAAAVELATRVGLRAGRVRVAGFQTVLSTIVPKAAAELSASYPGIELNLVDVHPVEGLRMLRAGHVDVALVFRHADAPDEEEGFRLTHLLDDPLHLISREPDQRLDDHRASAWVGGCERCRAAMITACERAGFTPRIAYSSDDMVVTQSLVAAGMGVGTLPGLALEAHRAPGIHATEIAGNARQIFAATYGEPPDPPATTALIEILEATAHAVAWTTPGAHVERPSGRRPEGRSVAPTEDQTRS</sequence>
<proteinExistence type="inferred from homology"/>
<evidence type="ECO:0000256" key="4">
    <source>
        <dbReference type="ARBA" id="ARBA00023163"/>
    </source>
</evidence>
<dbReference type="OrthoDB" id="3673085at2"/>
<dbReference type="InterPro" id="IPR000847">
    <property type="entry name" value="LysR_HTH_N"/>
</dbReference>
<dbReference type="AlphaFoldDB" id="A0A561SN00"/>
<dbReference type="InterPro" id="IPR036390">
    <property type="entry name" value="WH_DNA-bd_sf"/>
</dbReference>
<dbReference type="SUPFAM" id="SSF46785">
    <property type="entry name" value="Winged helix' DNA-binding domain"/>
    <property type="match status" value="1"/>
</dbReference>
<evidence type="ECO:0000256" key="1">
    <source>
        <dbReference type="ARBA" id="ARBA00009437"/>
    </source>
</evidence>
<dbReference type="PRINTS" id="PR00039">
    <property type="entry name" value="HTHLYSR"/>
</dbReference>
<evidence type="ECO:0000256" key="3">
    <source>
        <dbReference type="ARBA" id="ARBA00023125"/>
    </source>
</evidence>
<dbReference type="RefSeq" id="WP_147255327.1">
    <property type="nucleotide sequence ID" value="NZ_VIWU01000001.1"/>
</dbReference>
<feature type="domain" description="HTH lysR-type" evidence="6">
    <location>
        <begin position="1"/>
        <end position="58"/>
    </location>
</feature>
<feature type="region of interest" description="Disordered" evidence="5">
    <location>
        <begin position="291"/>
        <end position="319"/>
    </location>
</feature>
<dbReference type="GO" id="GO:0032993">
    <property type="term" value="C:protein-DNA complex"/>
    <property type="evidence" value="ECO:0007669"/>
    <property type="project" value="TreeGrafter"/>
</dbReference>
<dbReference type="GO" id="GO:0003700">
    <property type="term" value="F:DNA-binding transcription factor activity"/>
    <property type="evidence" value="ECO:0007669"/>
    <property type="project" value="InterPro"/>
</dbReference>
<gene>
    <name evidence="7" type="ORF">FHX44_112128</name>
</gene>